<reference evidence="1" key="1">
    <citation type="submission" date="2021-12" db="EMBL/GenBank/DDBJ databases">
        <authorList>
            <person name="Martin H S."/>
        </authorList>
    </citation>
    <scope>NUCLEOTIDE SEQUENCE</scope>
</reference>
<dbReference type="AlphaFoldDB" id="A0A8J9UVD1"/>
<evidence type="ECO:0000313" key="1">
    <source>
        <dbReference type="EMBL" id="CAH0720392.1"/>
    </source>
</evidence>
<dbReference type="GO" id="GO:0005886">
    <property type="term" value="C:plasma membrane"/>
    <property type="evidence" value="ECO:0007669"/>
    <property type="project" value="TreeGrafter"/>
</dbReference>
<gene>
    <name evidence="1" type="ORF">BINO364_LOCUS6630</name>
</gene>
<evidence type="ECO:0008006" key="3">
    <source>
        <dbReference type="Google" id="ProtNLM"/>
    </source>
</evidence>
<dbReference type="InterPro" id="IPR019332">
    <property type="entry name" value="OSCP1"/>
</dbReference>
<keyword evidence="2" id="KW-1185">Reference proteome</keyword>
<dbReference type="EMBL" id="OV170222">
    <property type="protein sequence ID" value="CAH0720392.1"/>
    <property type="molecule type" value="Genomic_DNA"/>
</dbReference>
<sequence>MSHFATPFIVVNLGCEMIYVIDQRLKTQNIPLDKSERVLTDIVTVLLHPKLLDELFIPQPVATHAVIKQLLQDISATSIMKLDDYSMGKLWDLMTMLLKWQLSVARNQNVFDISRRHLRCVATIMPKYFSTSLFENVLKKFELLARNFTNEDHNCLCNTLIIWFSEYHTKISVLLRLGLQNKDGTFCLPRTINPKLLKNLGENIYTYDTNKKIDSDYKNYCLETNEINYLLASIEKVSSKSNQIELQLPINFGNENVKNKVLKINKDIEYKSIPALLKNTNKNNDLTFVANLPKSPQEDLLEMLKQSSEF</sequence>
<dbReference type="PANTHER" id="PTHR21439">
    <property type="entry name" value="OXIDORED-NITRO DOMAIN-CONTAINING PROTEIN"/>
    <property type="match status" value="1"/>
</dbReference>
<name>A0A8J9UVD1_9NEOP</name>
<proteinExistence type="predicted"/>
<dbReference type="PANTHER" id="PTHR21439:SF0">
    <property type="entry name" value="PROTEIN OSCP1"/>
    <property type="match status" value="1"/>
</dbReference>
<dbReference type="GO" id="GO:0005737">
    <property type="term" value="C:cytoplasm"/>
    <property type="evidence" value="ECO:0007669"/>
    <property type="project" value="TreeGrafter"/>
</dbReference>
<feature type="non-terminal residue" evidence="1">
    <location>
        <position position="310"/>
    </location>
</feature>
<evidence type="ECO:0000313" key="2">
    <source>
        <dbReference type="Proteomes" id="UP000838878"/>
    </source>
</evidence>
<accession>A0A8J9UVD1</accession>
<dbReference type="OrthoDB" id="2157380at2759"/>
<dbReference type="Pfam" id="PF10188">
    <property type="entry name" value="Oscp1"/>
    <property type="match status" value="1"/>
</dbReference>
<protein>
    <recommendedName>
        <fullName evidence="3">Protein OSCP1</fullName>
    </recommendedName>
</protein>
<dbReference type="Proteomes" id="UP000838878">
    <property type="component" value="Chromosome 2"/>
</dbReference>
<organism evidence="1 2">
    <name type="scientific">Brenthis ino</name>
    <name type="common">lesser marbled fritillary</name>
    <dbReference type="NCBI Taxonomy" id="405034"/>
    <lineage>
        <taxon>Eukaryota</taxon>
        <taxon>Metazoa</taxon>
        <taxon>Ecdysozoa</taxon>
        <taxon>Arthropoda</taxon>
        <taxon>Hexapoda</taxon>
        <taxon>Insecta</taxon>
        <taxon>Pterygota</taxon>
        <taxon>Neoptera</taxon>
        <taxon>Endopterygota</taxon>
        <taxon>Lepidoptera</taxon>
        <taxon>Glossata</taxon>
        <taxon>Ditrysia</taxon>
        <taxon>Papilionoidea</taxon>
        <taxon>Nymphalidae</taxon>
        <taxon>Heliconiinae</taxon>
        <taxon>Argynnini</taxon>
        <taxon>Brenthis</taxon>
    </lineage>
</organism>